<dbReference type="InterPro" id="IPR007730">
    <property type="entry name" value="SPOR-like_dom"/>
</dbReference>
<keyword evidence="2" id="KW-0472">Membrane</keyword>
<feature type="region of interest" description="Disordered" evidence="1">
    <location>
        <begin position="107"/>
        <end position="182"/>
    </location>
</feature>
<dbReference type="RefSeq" id="WP_045442571.1">
    <property type="nucleotide sequence ID" value="NZ_BBIO01000002.1"/>
</dbReference>
<dbReference type="Gene3D" id="3.30.70.1070">
    <property type="entry name" value="Sporulation related repeat"/>
    <property type="match status" value="1"/>
</dbReference>
<feature type="transmembrane region" description="Helical" evidence="2">
    <location>
        <begin position="38"/>
        <end position="58"/>
    </location>
</feature>
<evidence type="ECO:0000313" key="5">
    <source>
        <dbReference type="Proteomes" id="UP000028702"/>
    </source>
</evidence>
<dbReference type="Pfam" id="PF05036">
    <property type="entry name" value="SPOR"/>
    <property type="match status" value="1"/>
</dbReference>
<sequence length="264" mass="28397">MSDRDDEGHGRFVPHPSDEEFHTYDATDEEEERGRGPLLLAGIILLLAAFGGVLFFAYQQGVKEGMRSAPPLIRAEQGPAKVTPQDPGGMEIPHQDKRIYDRIAGAESEEEGVERLLPRAEEPMKLPNGDTEEKPAAEKETASEPSSPEEAVIPGAAPRTPAAKPAESASKPAPAAASSGSSGNYVVQIAALRSEADAKSRFASLQKQHSDLLSGTQADIQRADLGDKGVYYRLRIGYLDSKSSADSLCSKLKSRGLDCLVRER</sequence>
<proteinExistence type="predicted"/>
<gene>
    <name evidence="4" type="ORF">M2A_0497</name>
</gene>
<dbReference type="Proteomes" id="UP000028702">
    <property type="component" value="Unassembled WGS sequence"/>
</dbReference>
<dbReference type="PANTHER" id="PTHR38687:SF1">
    <property type="entry name" value="CELL DIVISION PROTEIN DEDD"/>
    <property type="match status" value="1"/>
</dbReference>
<dbReference type="EMBL" id="BBIO01000002">
    <property type="protein sequence ID" value="GAK43998.1"/>
    <property type="molecule type" value="Genomic_DNA"/>
</dbReference>
<feature type="compositionally biased region" description="Basic and acidic residues" evidence="1">
    <location>
        <begin position="1"/>
        <end position="25"/>
    </location>
</feature>
<evidence type="ECO:0000256" key="1">
    <source>
        <dbReference type="SAM" id="MobiDB-lite"/>
    </source>
</evidence>
<dbReference type="GO" id="GO:0032506">
    <property type="term" value="P:cytokinetic process"/>
    <property type="evidence" value="ECO:0007669"/>
    <property type="project" value="TreeGrafter"/>
</dbReference>
<name>A0A081B7I0_9HYPH</name>
<evidence type="ECO:0000313" key="4">
    <source>
        <dbReference type="EMBL" id="GAK43998.1"/>
    </source>
</evidence>
<dbReference type="PANTHER" id="PTHR38687">
    <property type="entry name" value="CELL DIVISION PROTEIN DEDD-RELATED"/>
    <property type="match status" value="1"/>
</dbReference>
<dbReference type="GO" id="GO:0032153">
    <property type="term" value="C:cell division site"/>
    <property type="evidence" value="ECO:0007669"/>
    <property type="project" value="TreeGrafter"/>
</dbReference>
<feature type="domain" description="SPOR" evidence="3">
    <location>
        <begin position="179"/>
        <end position="264"/>
    </location>
</feature>
<dbReference type="GO" id="GO:0042834">
    <property type="term" value="F:peptidoglycan binding"/>
    <property type="evidence" value="ECO:0007669"/>
    <property type="project" value="InterPro"/>
</dbReference>
<dbReference type="GO" id="GO:0030428">
    <property type="term" value="C:cell septum"/>
    <property type="evidence" value="ECO:0007669"/>
    <property type="project" value="TreeGrafter"/>
</dbReference>
<dbReference type="eggNOG" id="COG3087">
    <property type="taxonomic scope" value="Bacteria"/>
</dbReference>
<reference evidence="4 5" key="1">
    <citation type="submission" date="2014-07" db="EMBL/GenBank/DDBJ databases">
        <title>Tepidicaulis marinum gen. nov., sp. nov., a novel marine bacterium denitrifying nitrate to nitrous oxide strictly under microaerobic conditions.</title>
        <authorList>
            <person name="Takeuchi M."/>
            <person name="Yamagishi T."/>
            <person name="Kamagata Y."/>
            <person name="Oshima K."/>
            <person name="Hattori M."/>
            <person name="Katayama T."/>
            <person name="Hanada S."/>
            <person name="Tamaki H."/>
            <person name="Marumo K."/>
            <person name="Maeda H."/>
            <person name="Nedachi M."/>
            <person name="Iwasaki W."/>
            <person name="Suwa Y."/>
            <person name="Sakata S."/>
        </authorList>
    </citation>
    <scope>NUCLEOTIDE SEQUENCE [LARGE SCALE GENOMIC DNA]</scope>
    <source>
        <strain evidence="4 5">MA2</strain>
    </source>
</reference>
<keyword evidence="2" id="KW-0812">Transmembrane</keyword>
<protein>
    <submittedName>
        <fullName evidence="4">Sporulation domain-containing protein</fullName>
    </submittedName>
</protein>
<feature type="compositionally biased region" description="Basic and acidic residues" evidence="1">
    <location>
        <begin position="131"/>
        <end position="142"/>
    </location>
</feature>
<dbReference type="SUPFAM" id="SSF110997">
    <property type="entry name" value="Sporulation related repeat"/>
    <property type="match status" value="1"/>
</dbReference>
<organism evidence="4 5">
    <name type="scientific">Tepidicaulis marinus</name>
    <dbReference type="NCBI Taxonomy" id="1333998"/>
    <lineage>
        <taxon>Bacteria</taxon>
        <taxon>Pseudomonadati</taxon>
        <taxon>Pseudomonadota</taxon>
        <taxon>Alphaproteobacteria</taxon>
        <taxon>Hyphomicrobiales</taxon>
        <taxon>Parvibaculaceae</taxon>
        <taxon>Tepidicaulis</taxon>
    </lineage>
</organism>
<keyword evidence="2" id="KW-1133">Transmembrane helix</keyword>
<dbReference type="AlphaFoldDB" id="A0A081B7I0"/>
<accession>A0A081B7I0</accession>
<evidence type="ECO:0000259" key="3">
    <source>
        <dbReference type="PROSITE" id="PS51724"/>
    </source>
</evidence>
<keyword evidence="5" id="KW-1185">Reference proteome</keyword>
<feature type="compositionally biased region" description="Basic and acidic residues" evidence="1">
    <location>
        <begin position="113"/>
        <end position="124"/>
    </location>
</feature>
<dbReference type="InterPro" id="IPR052521">
    <property type="entry name" value="Cell_div_SPOR-domain"/>
</dbReference>
<dbReference type="InterPro" id="IPR036680">
    <property type="entry name" value="SPOR-like_sf"/>
</dbReference>
<comment type="caution">
    <text evidence="4">The sequence shown here is derived from an EMBL/GenBank/DDBJ whole genome shotgun (WGS) entry which is preliminary data.</text>
</comment>
<feature type="region of interest" description="Disordered" evidence="1">
    <location>
        <begin position="1"/>
        <end position="30"/>
    </location>
</feature>
<dbReference type="PROSITE" id="PS51724">
    <property type="entry name" value="SPOR"/>
    <property type="match status" value="1"/>
</dbReference>
<dbReference type="STRING" id="1333998.M2A_0497"/>
<feature type="compositionally biased region" description="Low complexity" evidence="1">
    <location>
        <begin position="161"/>
        <end position="182"/>
    </location>
</feature>
<evidence type="ECO:0000256" key="2">
    <source>
        <dbReference type="SAM" id="Phobius"/>
    </source>
</evidence>